<keyword evidence="1" id="KW-0805">Transcription regulation</keyword>
<dbReference type="SUPFAM" id="SSF53822">
    <property type="entry name" value="Periplasmic binding protein-like I"/>
    <property type="match status" value="1"/>
</dbReference>
<dbReference type="PROSITE" id="PS00356">
    <property type="entry name" value="HTH_LACI_1"/>
    <property type="match status" value="1"/>
</dbReference>
<keyword evidence="3" id="KW-0804">Transcription</keyword>
<dbReference type="Pfam" id="PF00356">
    <property type="entry name" value="LacI"/>
    <property type="match status" value="1"/>
</dbReference>
<protein>
    <submittedName>
        <fullName evidence="5">LacI family DNA-binding transcriptional regulator</fullName>
    </submittedName>
</protein>
<dbReference type="GO" id="GO:0003677">
    <property type="term" value="F:DNA binding"/>
    <property type="evidence" value="ECO:0007669"/>
    <property type="project" value="UniProtKB-KW"/>
</dbReference>
<dbReference type="PANTHER" id="PTHR30146:SF155">
    <property type="entry name" value="ALANINE RACEMASE"/>
    <property type="match status" value="1"/>
</dbReference>
<dbReference type="Gene3D" id="1.10.260.40">
    <property type="entry name" value="lambda repressor-like DNA-binding domains"/>
    <property type="match status" value="1"/>
</dbReference>
<reference evidence="6" key="1">
    <citation type="journal article" date="2019" name="Int. J. Syst. Evol. Microbiol.">
        <title>The Global Catalogue of Microorganisms (GCM) 10K type strain sequencing project: providing services to taxonomists for standard genome sequencing and annotation.</title>
        <authorList>
            <consortium name="The Broad Institute Genomics Platform"/>
            <consortium name="The Broad Institute Genome Sequencing Center for Infectious Disease"/>
            <person name="Wu L."/>
            <person name="Ma J."/>
        </authorList>
    </citation>
    <scope>NUCLEOTIDE SEQUENCE [LARGE SCALE GENOMIC DNA]</scope>
    <source>
        <strain evidence="6">JCM 15933</strain>
    </source>
</reference>
<name>A0ABP4LMG9_9ACTN</name>
<comment type="caution">
    <text evidence="5">The sequence shown here is derived from an EMBL/GenBank/DDBJ whole genome shotgun (WGS) entry which is preliminary data.</text>
</comment>
<keyword evidence="6" id="KW-1185">Reference proteome</keyword>
<dbReference type="Proteomes" id="UP001501470">
    <property type="component" value="Unassembled WGS sequence"/>
</dbReference>
<sequence length="341" mass="36372">MLRMGRRPTMSDIAQRVGVSRVAVSYALNGRPGVSEDLRRQIQDVAAELGFAVHRPAVAMHGASSDAVGLTLRRTSAAFSIEVFRRQLISGIQVELSARGFGLALQFVANAEEEIAVHRRWHAERRVDGVVLCDLQRDDPRVPAVLALDLPAVVVGGTGEIPGLANLWTDEAASAGKVVGYLASLGHRRVTRVSGPPDMLHTQARTDAIAATTRGTAMTVTVVAADYTGDAAAQATRRILSGKQRPTAIVYDSDVMALAGLGVAAEMGVRVPHEVSMLAWEDSPLCEVVHPALTVLRRNIADYGARAARLLLECVDGRPPRSVRYTNPTLAIRDSTAPAAA</sequence>
<dbReference type="InterPro" id="IPR028082">
    <property type="entry name" value="Peripla_BP_I"/>
</dbReference>
<dbReference type="SMART" id="SM00354">
    <property type="entry name" value="HTH_LACI"/>
    <property type="match status" value="1"/>
</dbReference>
<proteinExistence type="predicted"/>
<dbReference type="InterPro" id="IPR000843">
    <property type="entry name" value="HTH_LacI"/>
</dbReference>
<evidence type="ECO:0000313" key="5">
    <source>
        <dbReference type="EMBL" id="GAA1527543.1"/>
    </source>
</evidence>
<dbReference type="PANTHER" id="PTHR30146">
    <property type="entry name" value="LACI-RELATED TRANSCRIPTIONAL REPRESSOR"/>
    <property type="match status" value="1"/>
</dbReference>
<dbReference type="PROSITE" id="PS50932">
    <property type="entry name" value="HTH_LACI_2"/>
    <property type="match status" value="1"/>
</dbReference>
<dbReference type="Gene3D" id="3.40.50.2300">
    <property type="match status" value="2"/>
</dbReference>
<dbReference type="InterPro" id="IPR010982">
    <property type="entry name" value="Lambda_DNA-bd_dom_sf"/>
</dbReference>
<keyword evidence="2 5" id="KW-0238">DNA-binding</keyword>
<dbReference type="Pfam" id="PF13377">
    <property type="entry name" value="Peripla_BP_3"/>
    <property type="match status" value="1"/>
</dbReference>
<accession>A0ABP4LMG9</accession>
<feature type="domain" description="HTH lacI-type" evidence="4">
    <location>
        <begin position="8"/>
        <end position="62"/>
    </location>
</feature>
<gene>
    <name evidence="5" type="ORF">GCM10009827_050730</name>
</gene>
<evidence type="ECO:0000259" key="4">
    <source>
        <dbReference type="PROSITE" id="PS50932"/>
    </source>
</evidence>
<dbReference type="EMBL" id="BAAAQD010000010">
    <property type="protein sequence ID" value="GAA1527543.1"/>
    <property type="molecule type" value="Genomic_DNA"/>
</dbReference>
<evidence type="ECO:0000313" key="6">
    <source>
        <dbReference type="Proteomes" id="UP001501470"/>
    </source>
</evidence>
<organism evidence="5 6">
    <name type="scientific">Dactylosporangium maewongense</name>
    <dbReference type="NCBI Taxonomy" id="634393"/>
    <lineage>
        <taxon>Bacteria</taxon>
        <taxon>Bacillati</taxon>
        <taxon>Actinomycetota</taxon>
        <taxon>Actinomycetes</taxon>
        <taxon>Micromonosporales</taxon>
        <taxon>Micromonosporaceae</taxon>
        <taxon>Dactylosporangium</taxon>
    </lineage>
</organism>
<dbReference type="InterPro" id="IPR046335">
    <property type="entry name" value="LacI/GalR-like_sensor"/>
</dbReference>
<dbReference type="CDD" id="cd01392">
    <property type="entry name" value="HTH_LacI"/>
    <property type="match status" value="1"/>
</dbReference>
<evidence type="ECO:0000256" key="3">
    <source>
        <dbReference type="ARBA" id="ARBA00023163"/>
    </source>
</evidence>
<dbReference type="SUPFAM" id="SSF47413">
    <property type="entry name" value="lambda repressor-like DNA-binding domains"/>
    <property type="match status" value="1"/>
</dbReference>
<evidence type="ECO:0000256" key="1">
    <source>
        <dbReference type="ARBA" id="ARBA00023015"/>
    </source>
</evidence>
<evidence type="ECO:0000256" key="2">
    <source>
        <dbReference type="ARBA" id="ARBA00023125"/>
    </source>
</evidence>